<sequence>MRKPTVDVLAVGALLCVSLYLTWTLFSFAREVDQLLLLEANMPAARSPKPTDSWSWIGNDHPVRLPIEERPVKMIVQESTHFPLSGPEAKDEWLWTATVGDGHVRLGKDMRMFAVAMFHQLHCLRGVRNALEKGWKNLHPARKGHINHCFNYLRQWALCSADVTLEPGDFMTRNFTVERAGATHTCVDWIPAYDFMRDQWRAWEKFRDEHNIPIHDDVT</sequence>
<comment type="similarity">
    <text evidence="3">Belongs to the ustYa family.</text>
</comment>
<evidence type="ECO:0000313" key="4">
    <source>
        <dbReference type="EMBL" id="EAU92235.2"/>
    </source>
</evidence>
<reference evidence="4 5" key="1">
    <citation type="journal article" date="2010" name="Proc. Natl. Acad. Sci. U.S.A.">
        <title>Insights into evolution of multicellular fungi from the assembled chromosomes of the mushroom Coprinopsis cinerea (Coprinus cinereus).</title>
        <authorList>
            <person name="Stajich J.E."/>
            <person name="Wilke S.K."/>
            <person name="Ahren D."/>
            <person name="Au C.H."/>
            <person name="Birren B.W."/>
            <person name="Borodovsky M."/>
            <person name="Burns C."/>
            <person name="Canback B."/>
            <person name="Casselton L.A."/>
            <person name="Cheng C.K."/>
            <person name="Deng J."/>
            <person name="Dietrich F.S."/>
            <person name="Fargo D.C."/>
            <person name="Farman M.L."/>
            <person name="Gathman A.C."/>
            <person name="Goldberg J."/>
            <person name="Guigo R."/>
            <person name="Hoegger P.J."/>
            <person name="Hooker J.B."/>
            <person name="Huggins A."/>
            <person name="James T.Y."/>
            <person name="Kamada T."/>
            <person name="Kilaru S."/>
            <person name="Kodira C."/>
            <person name="Kues U."/>
            <person name="Kupfer D."/>
            <person name="Kwan H.S."/>
            <person name="Lomsadze A."/>
            <person name="Li W."/>
            <person name="Lilly W.W."/>
            <person name="Ma L.J."/>
            <person name="Mackey A.J."/>
            <person name="Manning G."/>
            <person name="Martin F."/>
            <person name="Muraguchi H."/>
            <person name="Natvig D.O."/>
            <person name="Palmerini H."/>
            <person name="Ramesh M.A."/>
            <person name="Rehmeyer C.J."/>
            <person name="Roe B.A."/>
            <person name="Shenoy N."/>
            <person name="Stanke M."/>
            <person name="Ter-Hovhannisyan V."/>
            <person name="Tunlid A."/>
            <person name="Velagapudi R."/>
            <person name="Vision T.J."/>
            <person name="Zeng Q."/>
            <person name="Zolan M.E."/>
            <person name="Pukkila P.J."/>
        </authorList>
    </citation>
    <scope>NUCLEOTIDE SEQUENCE [LARGE SCALE GENOMIC DNA]</scope>
    <source>
        <strain evidence="5">Okayama-7 / 130 / ATCC MYA-4618 / FGSC 9003</strain>
    </source>
</reference>
<dbReference type="EMBL" id="AACS02000001">
    <property type="protein sequence ID" value="EAU92235.2"/>
    <property type="molecule type" value="Genomic_DNA"/>
</dbReference>
<dbReference type="AlphaFoldDB" id="A8N3Y2"/>
<dbReference type="GO" id="GO:0016491">
    <property type="term" value="F:oxidoreductase activity"/>
    <property type="evidence" value="ECO:0007669"/>
    <property type="project" value="UniProtKB-KW"/>
</dbReference>
<gene>
    <name evidence="4" type="ORF">CC1G_10121</name>
</gene>
<evidence type="ECO:0000256" key="2">
    <source>
        <dbReference type="ARBA" id="ARBA00023002"/>
    </source>
</evidence>
<protein>
    <recommendedName>
        <fullName evidence="6">Oxidase ustYa</fullName>
    </recommendedName>
</protein>
<dbReference type="Proteomes" id="UP000001861">
    <property type="component" value="Unassembled WGS sequence"/>
</dbReference>
<dbReference type="GO" id="GO:0043386">
    <property type="term" value="P:mycotoxin biosynthetic process"/>
    <property type="evidence" value="ECO:0007669"/>
    <property type="project" value="InterPro"/>
</dbReference>
<dbReference type="GeneID" id="6006008"/>
<dbReference type="KEGG" id="cci:CC1G_10121"/>
<dbReference type="eggNOG" id="ENOG502SPTB">
    <property type="taxonomic scope" value="Eukaryota"/>
</dbReference>
<keyword evidence="2" id="KW-0560">Oxidoreductase</keyword>
<dbReference type="VEuPathDB" id="FungiDB:CC1G_10121"/>
<dbReference type="OMA" id="CMRAYRQ"/>
<organism evidence="4 5">
    <name type="scientific">Coprinopsis cinerea (strain Okayama-7 / 130 / ATCC MYA-4618 / FGSC 9003)</name>
    <name type="common">Inky cap fungus</name>
    <name type="synonym">Hormographiella aspergillata</name>
    <dbReference type="NCBI Taxonomy" id="240176"/>
    <lineage>
        <taxon>Eukaryota</taxon>
        <taxon>Fungi</taxon>
        <taxon>Dikarya</taxon>
        <taxon>Basidiomycota</taxon>
        <taxon>Agaricomycotina</taxon>
        <taxon>Agaricomycetes</taxon>
        <taxon>Agaricomycetidae</taxon>
        <taxon>Agaricales</taxon>
        <taxon>Agaricineae</taxon>
        <taxon>Psathyrellaceae</taxon>
        <taxon>Coprinopsis</taxon>
    </lineage>
</organism>
<dbReference type="Pfam" id="PF11807">
    <property type="entry name" value="UstYa"/>
    <property type="match status" value="1"/>
</dbReference>
<dbReference type="RefSeq" id="XP_001829591.2">
    <property type="nucleotide sequence ID" value="XM_001829539.2"/>
</dbReference>
<keyword evidence="5" id="KW-1185">Reference proteome</keyword>
<dbReference type="HOGENOM" id="CLU_042941_8_0_1"/>
<evidence type="ECO:0000313" key="5">
    <source>
        <dbReference type="Proteomes" id="UP000001861"/>
    </source>
</evidence>
<comment type="pathway">
    <text evidence="1">Mycotoxin biosynthesis.</text>
</comment>
<proteinExistence type="inferred from homology"/>
<dbReference type="OrthoDB" id="3687641at2759"/>
<dbReference type="InterPro" id="IPR021765">
    <property type="entry name" value="UstYa-like"/>
</dbReference>
<name>A8N3Y2_COPC7</name>
<evidence type="ECO:0008006" key="6">
    <source>
        <dbReference type="Google" id="ProtNLM"/>
    </source>
</evidence>
<evidence type="ECO:0000256" key="1">
    <source>
        <dbReference type="ARBA" id="ARBA00004685"/>
    </source>
</evidence>
<dbReference type="InParanoid" id="A8N3Y2"/>
<evidence type="ECO:0000256" key="3">
    <source>
        <dbReference type="ARBA" id="ARBA00035112"/>
    </source>
</evidence>
<dbReference type="STRING" id="240176.A8N3Y2"/>
<dbReference type="PANTHER" id="PTHR33365">
    <property type="entry name" value="YALI0B05434P"/>
    <property type="match status" value="1"/>
</dbReference>
<dbReference type="PANTHER" id="PTHR33365:SF11">
    <property type="entry name" value="TAT PATHWAY SIGNAL SEQUENCE"/>
    <property type="match status" value="1"/>
</dbReference>
<accession>A8N3Y2</accession>
<comment type="caution">
    <text evidence="4">The sequence shown here is derived from an EMBL/GenBank/DDBJ whole genome shotgun (WGS) entry which is preliminary data.</text>
</comment>